<dbReference type="Proteomes" id="UP000036196">
    <property type="component" value="Unassembled WGS sequence"/>
</dbReference>
<evidence type="ECO:0000256" key="2">
    <source>
        <dbReference type="ARBA" id="ARBA00023315"/>
    </source>
</evidence>
<dbReference type="SUPFAM" id="SSF55729">
    <property type="entry name" value="Acyl-CoA N-acyltransferases (Nat)"/>
    <property type="match status" value="1"/>
</dbReference>
<dbReference type="STRING" id="61647.LG71_01980"/>
<name>A0A089PG43_PLUGE</name>
<dbReference type="InterPro" id="IPR016181">
    <property type="entry name" value="Acyl_CoA_acyltransferase"/>
</dbReference>
<sequence length="146" mass="16955">MIQPWQSSDLRPLLAVWRESTEYGHPFIDAGYWQENERLVREVYLPASRTWVWEADAQIKGFISVMEPCVVGALFVAPQAIGCGIGRALLTHVCQRYPDLTLEVYQQNTRAVHFYHARGFRIEDCAWQDDTGQPTWLMRWQADQTP</sequence>
<reference evidence="4 5" key="1">
    <citation type="submission" date="2015-05" db="EMBL/GenBank/DDBJ databases">
        <title>Genome sequences of Pluralibacter gergoviae.</title>
        <authorList>
            <person name="Greninger A.L."/>
            <person name="Miller S."/>
        </authorList>
    </citation>
    <scope>NUCLEOTIDE SEQUENCE [LARGE SCALE GENOMIC DNA]</scope>
    <source>
        <strain evidence="4 5">JS81F13</strain>
    </source>
</reference>
<dbReference type="CDD" id="cd04301">
    <property type="entry name" value="NAT_SF"/>
    <property type="match status" value="1"/>
</dbReference>
<dbReference type="EMBL" id="LDZF01000015">
    <property type="protein sequence ID" value="KMK12752.1"/>
    <property type="molecule type" value="Genomic_DNA"/>
</dbReference>
<protein>
    <submittedName>
        <fullName evidence="4">Acetyltransferase</fullName>
    </submittedName>
</protein>
<gene>
    <name evidence="4" type="ORF">ABW06_14760</name>
</gene>
<organism evidence="4 5">
    <name type="scientific">Pluralibacter gergoviae</name>
    <name type="common">Enterobacter gergoviae</name>
    <dbReference type="NCBI Taxonomy" id="61647"/>
    <lineage>
        <taxon>Bacteria</taxon>
        <taxon>Pseudomonadati</taxon>
        <taxon>Pseudomonadota</taxon>
        <taxon>Gammaproteobacteria</taxon>
        <taxon>Enterobacterales</taxon>
        <taxon>Enterobacteriaceae</taxon>
        <taxon>Pluralibacter</taxon>
    </lineage>
</organism>
<evidence type="ECO:0000313" key="5">
    <source>
        <dbReference type="Proteomes" id="UP000036196"/>
    </source>
</evidence>
<dbReference type="PANTHER" id="PTHR43800">
    <property type="entry name" value="PEPTIDYL-LYSINE N-ACETYLTRANSFERASE YJAB"/>
    <property type="match status" value="1"/>
</dbReference>
<keyword evidence="1 4" id="KW-0808">Transferase</keyword>
<evidence type="ECO:0000259" key="3">
    <source>
        <dbReference type="PROSITE" id="PS51186"/>
    </source>
</evidence>
<dbReference type="AlphaFoldDB" id="A0A089PG43"/>
<dbReference type="PROSITE" id="PS51186">
    <property type="entry name" value="GNAT"/>
    <property type="match status" value="1"/>
</dbReference>
<proteinExistence type="predicted"/>
<dbReference type="Pfam" id="PF00583">
    <property type="entry name" value="Acetyltransf_1"/>
    <property type="match status" value="1"/>
</dbReference>
<dbReference type="eggNOG" id="COG0456">
    <property type="taxonomic scope" value="Bacteria"/>
</dbReference>
<dbReference type="GO" id="GO:0016747">
    <property type="term" value="F:acyltransferase activity, transferring groups other than amino-acyl groups"/>
    <property type="evidence" value="ECO:0007669"/>
    <property type="project" value="InterPro"/>
</dbReference>
<comment type="caution">
    <text evidence="4">The sequence shown here is derived from an EMBL/GenBank/DDBJ whole genome shotgun (WGS) entry which is preliminary data.</text>
</comment>
<dbReference type="PANTHER" id="PTHR43800:SF1">
    <property type="entry name" value="PEPTIDYL-LYSINE N-ACETYLTRANSFERASE YJAB"/>
    <property type="match status" value="1"/>
</dbReference>
<accession>A0A089PG43</accession>
<keyword evidence="2" id="KW-0012">Acyltransferase</keyword>
<dbReference type="KEGG" id="pge:LG71_01980"/>
<keyword evidence="5" id="KW-1185">Reference proteome</keyword>
<dbReference type="Gene3D" id="3.40.630.30">
    <property type="match status" value="1"/>
</dbReference>
<evidence type="ECO:0000313" key="4">
    <source>
        <dbReference type="EMBL" id="KMK12752.1"/>
    </source>
</evidence>
<feature type="domain" description="N-acetyltransferase" evidence="3">
    <location>
        <begin position="1"/>
        <end position="143"/>
    </location>
</feature>
<dbReference type="PATRIC" id="fig|61647.15.peg.1138"/>
<dbReference type="RefSeq" id="WP_043081022.1">
    <property type="nucleotide sequence ID" value="NZ_CP009450.1"/>
</dbReference>
<dbReference type="NCBIfam" id="NF007853">
    <property type="entry name" value="PRK10562.1"/>
    <property type="match status" value="1"/>
</dbReference>
<dbReference type="InterPro" id="IPR000182">
    <property type="entry name" value="GNAT_dom"/>
</dbReference>
<evidence type="ECO:0000256" key="1">
    <source>
        <dbReference type="ARBA" id="ARBA00022679"/>
    </source>
</evidence>